<comment type="function">
    <text evidence="8">Involved in nucleolar processing of pre-18S ribosomal RNA.</text>
</comment>
<dbReference type="InterPro" id="IPR056473">
    <property type="entry name" value="HEAT_Utp10/HEAT1"/>
</dbReference>
<evidence type="ECO:0000313" key="11">
    <source>
        <dbReference type="Proteomes" id="UP000801492"/>
    </source>
</evidence>
<evidence type="ECO:0000256" key="7">
    <source>
        <dbReference type="PROSITE-ProRule" id="PRU00103"/>
    </source>
</evidence>
<dbReference type="Proteomes" id="UP000801492">
    <property type="component" value="Unassembled WGS sequence"/>
</dbReference>
<accession>A0A8K0C641</accession>
<dbReference type="EMBL" id="VTPC01090711">
    <property type="protein sequence ID" value="KAF2881660.1"/>
    <property type="molecule type" value="Genomic_DNA"/>
</dbReference>
<feature type="repeat" description="HEAT" evidence="7">
    <location>
        <begin position="1992"/>
        <end position="2028"/>
    </location>
</feature>
<keyword evidence="6 8" id="KW-0687">Ribonucleoprotein</keyword>
<name>A0A8K0C641_IGNLU</name>
<comment type="caution">
    <text evidence="10">The sequence shown here is derived from an EMBL/GenBank/DDBJ whole genome shotgun (WGS) entry which is preliminary data.</text>
</comment>
<evidence type="ECO:0000256" key="5">
    <source>
        <dbReference type="ARBA" id="ARBA00023242"/>
    </source>
</evidence>
<dbReference type="GO" id="GO:0030686">
    <property type="term" value="C:90S preribosome"/>
    <property type="evidence" value="ECO:0007669"/>
    <property type="project" value="TreeGrafter"/>
</dbReference>
<organism evidence="10 11">
    <name type="scientific">Ignelater luminosus</name>
    <name type="common">Cucubano</name>
    <name type="synonym">Pyrophorus luminosus</name>
    <dbReference type="NCBI Taxonomy" id="2038154"/>
    <lineage>
        <taxon>Eukaryota</taxon>
        <taxon>Metazoa</taxon>
        <taxon>Ecdysozoa</taxon>
        <taxon>Arthropoda</taxon>
        <taxon>Hexapoda</taxon>
        <taxon>Insecta</taxon>
        <taxon>Pterygota</taxon>
        <taxon>Neoptera</taxon>
        <taxon>Endopterygota</taxon>
        <taxon>Coleoptera</taxon>
        <taxon>Polyphaga</taxon>
        <taxon>Elateriformia</taxon>
        <taxon>Elateroidea</taxon>
        <taxon>Elateridae</taxon>
        <taxon>Agrypninae</taxon>
        <taxon>Pyrophorini</taxon>
        <taxon>Ignelater</taxon>
    </lineage>
</organism>
<protein>
    <recommendedName>
        <fullName evidence="8">HEAT repeat-containing protein 1</fullName>
    </recommendedName>
</protein>
<dbReference type="PROSITE" id="PS50077">
    <property type="entry name" value="HEAT_REPEAT"/>
    <property type="match status" value="1"/>
</dbReference>
<dbReference type="GO" id="GO:0032040">
    <property type="term" value="C:small-subunit processome"/>
    <property type="evidence" value="ECO:0007669"/>
    <property type="project" value="TreeGrafter"/>
</dbReference>
<dbReference type="PANTHER" id="PTHR13457:SF1">
    <property type="entry name" value="HEAT REPEAT-CONTAINING PROTEIN 1"/>
    <property type="match status" value="1"/>
</dbReference>
<dbReference type="OrthoDB" id="31183at2759"/>
<evidence type="ECO:0000256" key="6">
    <source>
        <dbReference type="ARBA" id="ARBA00023274"/>
    </source>
</evidence>
<evidence type="ECO:0000256" key="2">
    <source>
        <dbReference type="ARBA" id="ARBA00010559"/>
    </source>
</evidence>
<gene>
    <name evidence="10" type="ORF">ILUMI_24517</name>
</gene>
<evidence type="ECO:0000256" key="3">
    <source>
        <dbReference type="ARBA" id="ARBA00022517"/>
    </source>
</evidence>
<keyword evidence="4 8" id="KW-0698">rRNA processing</keyword>
<keyword evidence="11" id="KW-1185">Reference proteome</keyword>
<evidence type="ECO:0000256" key="4">
    <source>
        <dbReference type="ARBA" id="ARBA00022552"/>
    </source>
</evidence>
<dbReference type="PANTHER" id="PTHR13457">
    <property type="entry name" value="BAP28"/>
    <property type="match status" value="1"/>
</dbReference>
<dbReference type="InterPro" id="IPR016024">
    <property type="entry name" value="ARM-type_fold"/>
</dbReference>
<feature type="domain" description="BP28 C-terminal" evidence="9">
    <location>
        <begin position="1746"/>
        <end position="1896"/>
    </location>
</feature>
<dbReference type="SMART" id="SM01036">
    <property type="entry name" value="BP28CT"/>
    <property type="match status" value="1"/>
</dbReference>
<dbReference type="Pfam" id="PF12397">
    <property type="entry name" value="U3snoRNP10"/>
    <property type="match status" value="1"/>
</dbReference>
<evidence type="ECO:0000256" key="8">
    <source>
        <dbReference type="RuleBase" id="RU367065"/>
    </source>
</evidence>
<dbReference type="GO" id="GO:0030515">
    <property type="term" value="F:snoRNA binding"/>
    <property type="evidence" value="ECO:0007669"/>
    <property type="project" value="TreeGrafter"/>
</dbReference>
<keyword evidence="3 8" id="KW-0690">Ribosome biogenesis</keyword>
<dbReference type="Pfam" id="PF23243">
    <property type="entry name" value="HEAT_HEATR1"/>
    <property type="match status" value="1"/>
</dbReference>
<dbReference type="InterPro" id="IPR040191">
    <property type="entry name" value="UTP10"/>
</dbReference>
<dbReference type="InterPro" id="IPR022125">
    <property type="entry name" value="U3snoRNP10_N"/>
</dbReference>
<dbReference type="Gene3D" id="1.25.10.10">
    <property type="entry name" value="Leucine-rich Repeat Variant"/>
    <property type="match status" value="2"/>
</dbReference>
<dbReference type="GO" id="GO:0000462">
    <property type="term" value="P:maturation of SSU-rRNA from tricistronic rRNA transcript (SSU-rRNA, 5.8S rRNA, LSU-rRNA)"/>
    <property type="evidence" value="ECO:0007669"/>
    <property type="project" value="TreeGrafter"/>
</dbReference>
<dbReference type="SUPFAM" id="SSF48371">
    <property type="entry name" value="ARM repeat"/>
    <property type="match status" value="2"/>
</dbReference>
<evidence type="ECO:0000313" key="10">
    <source>
        <dbReference type="EMBL" id="KAF2881660.1"/>
    </source>
</evidence>
<proteinExistence type="inferred from homology"/>
<dbReference type="InterPro" id="IPR012954">
    <property type="entry name" value="BP28_C_dom"/>
</dbReference>
<keyword evidence="5 8" id="KW-0539">Nucleus</keyword>
<dbReference type="GO" id="GO:0045943">
    <property type="term" value="P:positive regulation of transcription by RNA polymerase I"/>
    <property type="evidence" value="ECO:0007669"/>
    <property type="project" value="TreeGrafter"/>
</dbReference>
<reference evidence="10" key="1">
    <citation type="submission" date="2019-08" db="EMBL/GenBank/DDBJ databases">
        <title>The genome of the North American firefly Photinus pyralis.</title>
        <authorList>
            <consortium name="Photinus pyralis genome working group"/>
            <person name="Fallon T.R."/>
            <person name="Sander Lower S.E."/>
            <person name="Weng J.-K."/>
        </authorList>
    </citation>
    <scope>NUCLEOTIDE SEQUENCE</scope>
    <source>
        <strain evidence="10">TRF0915ILg1</strain>
        <tissue evidence="10">Whole body</tissue>
    </source>
</reference>
<evidence type="ECO:0000256" key="1">
    <source>
        <dbReference type="ARBA" id="ARBA00004604"/>
    </source>
</evidence>
<sequence length="2030" mass="233950">MSTSLAEQLQRLAVPQTSVFKRDKKRASLLFDPKEAANLTKETVYQIGVDGLEELKNRNPVFQQFENTLFHITSKDFERSVESAESNQRLNKNIRKFLLLLSPHFLLNCSYKALEWLVHRYYIHEYNKEDLLMLILPYHETNIFVRALQLLNLREPNDKWGWLKPLQKPGIHLPKQTLYNHAASDVYFLEFVSNFVLTTIKEHEKPACLTVVFNFYWTTFTGALEYSQEINEAQVTQMLPVLLKGLTSEIPDFAAASYIITAKLVTKTQLSDKILEKFLEKVTQLKVTSLLTEAMLVLVVLYQSQTQYPSISELALNNICKREGFAKTLEQLNTDGIHIYSFLKPLLWNAILCALTKENGDIYMNFVDSILADVKIDEEFVEALFVSVLDIYNGKDQYPEKTFQWLKEFIKKIEKQHPMSFDFIVKNVMTTTNDPVQIQHQKALRKLVHNFTDIQDSFELFEKLYHPNSKIRIEGLKMLHKKCKILVQKEGEMLQNAFFDRLNDDSLEVVRETLVLFKEEFPKVVNMNDLKKVLINLLNKCQNDKRNWWEICSAVLDVFCFHYDDSDVKVFIAILPFLLPSFDDELDAAKQIIFSEYGKKSKILGPLKVKLRGLAKFKFFSNVVFKKLQEDKNLPDVRLVVDALKEMHEQNDVLQRYLGLLLLGLCLPDGCSPETCNLVLDVFEIYLNTSKLTMVKGEATVFDFIMLAKGHKFTIQGFLYCLKNLILKTKVPERIHTIDFVYEKSSLFYLRLLQILIKGYCSHKEVKSEIYLDYLRVYTHLCEDNILTMIELLLNISIINDDEIVTDEFRLGCVKSVRNLLSKAKIPAQEIIDINKTIVPYILVGLHMSNEKQRKILMEIVTENILNELDADGKKIPYGKLLMKLSKYQLEILLDHEQIPLVTFNVLSQKRDENELKQVLDVLLQTACNNRYPIYLRSGLTSLLAHVNSLDVYTDTSKLALNILHKDRELNGAELEIIHKNILRFNSSTANLLEENSVIYQFLKSCLSHNIIIKSKIEILNQIDRELFSQLNRNIQMSILDSIIELATNNQNPDVLQAAAHVFKRIDLDATLILPQLQQMRDVKSPKQDETKRKKRIGIIPTVDILDTNEWRKGVTVLEFIQDKKKIRKTAALLRVLFEVLKKCLDFDEQASVEYPKQLILSTILHSCNKIEGEPLPENAFNMQLVVQCVRASQNPQTHHHALLLLAHTASLIPKQVLHHIIAIFTFVGSSVLRHDDAYSFQIITKIIETIIPILIEDGRMESVEKVLRVFVDAILDIPEHRRMPLFKQLLTHLDPKENLYLFFLIIFEAHVVHGHMEKQKINKNRSLVNLDEVPKRLDIAADLAREFSPEIVIVSCIKVLEYLRKLPEEKNDATSKFVFDIKRYTAKQFRHYKYVIITFTANLLSSTQFVNQVAKLSDDEILGLESLFKDMIINILNYIQVTSKVAERNSNTPQAQYWKVILHHSYDVLDAINALLTNQLFLMVIRGLMVYSLSTVRKRALELLNNKLQHNSEFINECDKTELYNTIVSPLVNIIKSINTNDEPEQELIIQKALFSLKLLVKHLAQENPDKFTQILDFISDLIKANVNKINENTLASLILCLAELCNTLKARAISTLNKFMPILIKILKSHKNLDTPNLLLISDITAIQKIVDSLPLFISPYLEKLLYEVALLSCKWNMESEDPKIAPFTLKLKGILQKLGLVIPLRVLLPSIENSYNSVIAKKKFAAIAPLMMILLENLSNLKGSEIQGYLNELTSFFMCALQFRADGHCTHEQANEVEEHINKAMVKLVLKLSESTFRPLYFKLYDWAVRSNAKTERIITFYNVSVSFANSLKGLFVLFAGHFLNNAATLLDNCNQIKQDELYFDDDNDKNIALLENILKTLSAIFLYDSQKFVTKERFDVLMQPVVDQLENTLGGIENLEKRAKDVLIPCIAQFAVATADDALWKQMNYQILLKTRHNSPNIRLIALECLSETAKKLGEDFLPLLPETIPFLAELLEDEDENVEKSCQKAVQELEKVLGEPLQKYF</sequence>
<dbReference type="InterPro" id="IPR011989">
    <property type="entry name" value="ARM-like"/>
</dbReference>
<evidence type="ECO:0000259" key="9">
    <source>
        <dbReference type="SMART" id="SM01036"/>
    </source>
</evidence>
<comment type="subcellular location">
    <subcellularLocation>
        <location evidence="1 8">Nucleus</location>
        <location evidence="1 8">Nucleolus</location>
    </subcellularLocation>
</comment>
<dbReference type="InterPro" id="IPR021133">
    <property type="entry name" value="HEAT_type_2"/>
</dbReference>
<comment type="similarity">
    <text evidence="2 8">Belongs to the HEATR1/UTP10 family.</text>
</comment>
<dbReference type="Pfam" id="PF08146">
    <property type="entry name" value="BP28CT"/>
    <property type="match status" value="1"/>
</dbReference>
<dbReference type="GO" id="GO:0034455">
    <property type="term" value="C:t-UTP complex"/>
    <property type="evidence" value="ECO:0007669"/>
    <property type="project" value="TreeGrafter"/>
</dbReference>